<dbReference type="EMBL" id="JAMTCO010000006">
    <property type="protein sequence ID" value="MCP2270064.1"/>
    <property type="molecule type" value="Genomic_DNA"/>
</dbReference>
<sequence length="103" mass="10842">MPDTTTPPTVDPVAVFDGVVELIGGLVGDDLDILGVEVRADTAFHEDLGLESVDLVTLGVLLAQRFGPRVNLAEHLAEFDLDDVIGLTVGQIADYVTDRLAAG</sequence>
<accession>A0ABT1IBY0</accession>
<evidence type="ECO:0000313" key="4">
    <source>
        <dbReference type="EMBL" id="MCP2270064.1"/>
    </source>
</evidence>
<dbReference type="Proteomes" id="UP001205185">
    <property type="component" value="Unassembled WGS sequence"/>
</dbReference>
<protein>
    <submittedName>
        <fullName evidence="4">Acyl carrier protein</fullName>
    </submittedName>
</protein>
<evidence type="ECO:0000256" key="1">
    <source>
        <dbReference type="ARBA" id="ARBA00022450"/>
    </source>
</evidence>
<dbReference type="InterPro" id="IPR006162">
    <property type="entry name" value="Ppantetheine_attach_site"/>
</dbReference>
<dbReference type="Gene3D" id="1.10.1200.10">
    <property type="entry name" value="ACP-like"/>
    <property type="match status" value="1"/>
</dbReference>
<reference evidence="4 5" key="1">
    <citation type="submission" date="2022-06" db="EMBL/GenBank/DDBJ databases">
        <title>Genomic Encyclopedia of Archaeal and Bacterial Type Strains, Phase II (KMG-II): from individual species to whole genera.</title>
        <authorList>
            <person name="Goeker M."/>
        </authorList>
    </citation>
    <scope>NUCLEOTIDE SEQUENCE [LARGE SCALE GENOMIC DNA]</scope>
    <source>
        <strain evidence="4 5">DSM 44255</strain>
    </source>
</reference>
<keyword evidence="2" id="KW-0597">Phosphoprotein</keyword>
<evidence type="ECO:0000256" key="2">
    <source>
        <dbReference type="ARBA" id="ARBA00022553"/>
    </source>
</evidence>
<gene>
    <name evidence="4" type="ORF">LV75_002565</name>
</gene>
<comment type="caution">
    <text evidence="4">The sequence shown here is derived from an EMBL/GenBank/DDBJ whole genome shotgun (WGS) entry which is preliminary data.</text>
</comment>
<dbReference type="SUPFAM" id="SSF47336">
    <property type="entry name" value="ACP-like"/>
    <property type="match status" value="1"/>
</dbReference>
<dbReference type="RefSeq" id="WP_253887055.1">
    <property type="nucleotide sequence ID" value="NZ_BAAAVB010000013.1"/>
</dbReference>
<dbReference type="InterPro" id="IPR036736">
    <property type="entry name" value="ACP-like_sf"/>
</dbReference>
<dbReference type="Pfam" id="PF00550">
    <property type="entry name" value="PP-binding"/>
    <property type="match status" value="1"/>
</dbReference>
<evidence type="ECO:0000313" key="5">
    <source>
        <dbReference type="Proteomes" id="UP001205185"/>
    </source>
</evidence>
<keyword evidence="1" id="KW-0596">Phosphopantetheine</keyword>
<keyword evidence="5" id="KW-1185">Reference proteome</keyword>
<name>A0ABT1IBY0_9PSEU</name>
<feature type="domain" description="Carrier" evidence="3">
    <location>
        <begin position="17"/>
        <end position="100"/>
    </location>
</feature>
<organism evidence="4 5">
    <name type="scientific">Actinokineospora diospyrosa</name>
    <dbReference type="NCBI Taxonomy" id="103728"/>
    <lineage>
        <taxon>Bacteria</taxon>
        <taxon>Bacillati</taxon>
        <taxon>Actinomycetota</taxon>
        <taxon>Actinomycetes</taxon>
        <taxon>Pseudonocardiales</taxon>
        <taxon>Pseudonocardiaceae</taxon>
        <taxon>Actinokineospora</taxon>
    </lineage>
</organism>
<dbReference type="PROSITE" id="PS00012">
    <property type="entry name" value="PHOSPHOPANTETHEINE"/>
    <property type="match status" value="1"/>
</dbReference>
<evidence type="ECO:0000259" key="3">
    <source>
        <dbReference type="PROSITE" id="PS50075"/>
    </source>
</evidence>
<proteinExistence type="predicted"/>
<dbReference type="PROSITE" id="PS50075">
    <property type="entry name" value="CARRIER"/>
    <property type="match status" value="1"/>
</dbReference>
<dbReference type="InterPro" id="IPR009081">
    <property type="entry name" value="PP-bd_ACP"/>
</dbReference>